<proteinExistence type="predicted"/>
<accession>A0A8S5PJY8</accession>
<protein>
    <submittedName>
        <fullName evidence="1">HICA protein</fullName>
    </submittedName>
</protein>
<dbReference type="EMBL" id="BK015443">
    <property type="protein sequence ID" value="DAE06893.1"/>
    <property type="molecule type" value="Genomic_DNA"/>
</dbReference>
<evidence type="ECO:0000313" key="1">
    <source>
        <dbReference type="EMBL" id="DAE06893.1"/>
    </source>
</evidence>
<dbReference type="SUPFAM" id="SSF54786">
    <property type="entry name" value="YcfA/nrd intein domain"/>
    <property type="match status" value="1"/>
</dbReference>
<dbReference type="Gene3D" id="3.30.920.30">
    <property type="entry name" value="Hypothetical protein"/>
    <property type="match status" value="1"/>
</dbReference>
<name>A0A8S5PJY8_9CAUD</name>
<reference evidence="1" key="1">
    <citation type="journal article" date="2021" name="Proc. Natl. Acad. Sci. U.S.A.">
        <title>A Catalog of Tens of Thousands of Viruses from Human Metagenomes Reveals Hidden Associations with Chronic Diseases.</title>
        <authorList>
            <person name="Tisza M.J."/>
            <person name="Buck C.B."/>
        </authorList>
    </citation>
    <scope>NUCLEOTIDE SEQUENCE</scope>
    <source>
        <strain evidence="1">CtL0q1</strain>
    </source>
</reference>
<dbReference type="InterPro" id="IPR038570">
    <property type="entry name" value="HicA_sf"/>
</dbReference>
<sequence>MHRSLSGVWMWLCVANIKSERRIFMSNKTRLTKDGRKMQKFLKKYGYDVGRKHAGHLIYEKDGVLYKASIGNHKPMNKGFQRRIMKEAAAAASANA</sequence>
<organism evidence="1">
    <name type="scientific">Siphoviridae sp. ctL0q1</name>
    <dbReference type="NCBI Taxonomy" id="2825449"/>
    <lineage>
        <taxon>Viruses</taxon>
        <taxon>Duplodnaviria</taxon>
        <taxon>Heunggongvirae</taxon>
        <taxon>Uroviricota</taxon>
        <taxon>Caudoviricetes</taxon>
    </lineage>
</organism>